<evidence type="ECO:0000313" key="3">
    <source>
        <dbReference type="Proteomes" id="UP000321393"/>
    </source>
</evidence>
<accession>A0A5D3DZL6</accession>
<comment type="caution">
    <text evidence="2">The sequence shown here is derived from an EMBL/GenBank/DDBJ whole genome shotgun (WGS) entry which is preliminary data.</text>
</comment>
<protein>
    <submittedName>
        <fullName evidence="2">CACTA en-spm transposon protein</fullName>
    </submittedName>
</protein>
<organism evidence="2 4">
    <name type="scientific">Cucumis melo var. makuwa</name>
    <name type="common">Oriental melon</name>
    <dbReference type="NCBI Taxonomy" id="1194695"/>
    <lineage>
        <taxon>Eukaryota</taxon>
        <taxon>Viridiplantae</taxon>
        <taxon>Streptophyta</taxon>
        <taxon>Embryophyta</taxon>
        <taxon>Tracheophyta</taxon>
        <taxon>Spermatophyta</taxon>
        <taxon>Magnoliopsida</taxon>
        <taxon>eudicotyledons</taxon>
        <taxon>Gunneridae</taxon>
        <taxon>Pentapetalae</taxon>
        <taxon>rosids</taxon>
        <taxon>fabids</taxon>
        <taxon>Cucurbitales</taxon>
        <taxon>Cucurbitaceae</taxon>
        <taxon>Benincaseae</taxon>
        <taxon>Cucumis</taxon>
    </lineage>
</organism>
<proteinExistence type="predicted"/>
<name>A0A5D3DZL6_CUCMM</name>
<evidence type="ECO:0000313" key="1">
    <source>
        <dbReference type="EMBL" id="KAA0045543.1"/>
    </source>
</evidence>
<dbReference type="Proteomes" id="UP000321947">
    <property type="component" value="Unassembled WGS sequence"/>
</dbReference>
<evidence type="ECO:0000313" key="4">
    <source>
        <dbReference type="Proteomes" id="UP000321947"/>
    </source>
</evidence>
<sequence>MTAASMTINNCHEIFLQQHLTVIVGPFFTSAHTNFLETDATFLEFVEDLDNLARGSSSVGDNSGTSQPSTTPTLMRRAQFRLLEFEHYVAANEWIPMIIAPGAEKRISPHAVCFSQAIDVYVRKTFSVCCLKWVNVGREYIEVVKGDLQMLNTFKEFRDDFHRYFKKYSDPEEARANPPHPLVGRDED</sequence>
<dbReference type="AlphaFoldDB" id="A0A5D3DZL6"/>
<evidence type="ECO:0000313" key="2">
    <source>
        <dbReference type="EMBL" id="TYK28849.1"/>
    </source>
</evidence>
<dbReference type="Proteomes" id="UP000321393">
    <property type="component" value="Unassembled WGS sequence"/>
</dbReference>
<dbReference type="EMBL" id="SSTD01002034">
    <property type="protein sequence ID" value="TYK28849.1"/>
    <property type="molecule type" value="Genomic_DNA"/>
</dbReference>
<gene>
    <name evidence="2" type="ORF">E5676_scaffold303G00570</name>
    <name evidence="1" type="ORF">E6C27_scaffold243G00380</name>
</gene>
<reference evidence="3 4" key="1">
    <citation type="submission" date="2019-08" db="EMBL/GenBank/DDBJ databases">
        <title>Draft genome sequences of two oriental melons (Cucumis melo L. var makuwa).</title>
        <authorList>
            <person name="Kwon S.-Y."/>
        </authorList>
    </citation>
    <scope>NUCLEOTIDE SEQUENCE [LARGE SCALE GENOMIC DNA]</scope>
    <source>
        <strain evidence="4">cv. Chang Bougi</strain>
        <strain evidence="3">cv. SW 3</strain>
        <tissue evidence="2">Leaf</tissue>
    </source>
</reference>
<dbReference type="EMBL" id="SSTE01014401">
    <property type="protein sequence ID" value="KAA0045543.1"/>
    <property type="molecule type" value="Genomic_DNA"/>
</dbReference>